<evidence type="ECO:0000256" key="8">
    <source>
        <dbReference type="SAM" id="MobiDB-lite"/>
    </source>
</evidence>
<dbReference type="InterPro" id="IPR036365">
    <property type="entry name" value="PGBD-like_sf"/>
</dbReference>
<dbReference type="Pfam" id="PF03734">
    <property type="entry name" value="YkuD"/>
    <property type="match status" value="1"/>
</dbReference>
<evidence type="ECO:0000259" key="10">
    <source>
        <dbReference type="PROSITE" id="PS52029"/>
    </source>
</evidence>
<keyword evidence="9" id="KW-0732">Signal</keyword>
<comment type="similarity">
    <text evidence="2">Belongs to the YkuD family.</text>
</comment>
<evidence type="ECO:0000256" key="4">
    <source>
        <dbReference type="ARBA" id="ARBA00022960"/>
    </source>
</evidence>
<gene>
    <name evidence="11" type="ORF">D2V04_05950</name>
</gene>
<dbReference type="UniPathway" id="UPA00219"/>
<comment type="caution">
    <text evidence="11">The sequence shown here is derived from an EMBL/GenBank/DDBJ whole genome shotgun (WGS) entry which is preliminary data.</text>
</comment>
<dbReference type="InterPro" id="IPR050979">
    <property type="entry name" value="LD-transpeptidase"/>
</dbReference>
<dbReference type="InterPro" id="IPR005490">
    <property type="entry name" value="LD_TPept_cat_dom"/>
</dbReference>
<dbReference type="Proteomes" id="UP000285092">
    <property type="component" value="Unassembled WGS sequence"/>
</dbReference>
<dbReference type="Gene3D" id="2.40.440.10">
    <property type="entry name" value="L,D-transpeptidase catalytic domain-like"/>
    <property type="match status" value="1"/>
</dbReference>
<feature type="region of interest" description="Disordered" evidence="8">
    <location>
        <begin position="24"/>
        <end position="61"/>
    </location>
</feature>
<evidence type="ECO:0000256" key="9">
    <source>
        <dbReference type="SAM" id="SignalP"/>
    </source>
</evidence>
<dbReference type="CDD" id="cd16913">
    <property type="entry name" value="YkuD_like"/>
    <property type="match status" value="1"/>
</dbReference>
<reference evidence="11 12" key="1">
    <citation type="submission" date="2018-08" db="EMBL/GenBank/DDBJ databases">
        <title>Altererythrobacter sp.Ery1 and Ery12, the genome sequencing of novel strains in genus Alterythrobacter.</title>
        <authorList>
            <person name="Cheng H."/>
            <person name="Wu Y.-H."/>
            <person name="Fang C."/>
            <person name="Xu X.-W."/>
        </authorList>
    </citation>
    <scope>NUCLEOTIDE SEQUENCE [LARGE SCALE GENOMIC DNA]</scope>
    <source>
        <strain evidence="11 12">Ery1</strain>
    </source>
</reference>
<keyword evidence="5 7" id="KW-0573">Peptidoglycan synthesis</keyword>
<feature type="compositionally biased region" description="Low complexity" evidence="8">
    <location>
        <begin position="189"/>
        <end position="210"/>
    </location>
</feature>
<evidence type="ECO:0000256" key="1">
    <source>
        <dbReference type="ARBA" id="ARBA00004752"/>
    </source>
</evidence>
<dbReference type="InterPro" id="IPR036366">
    <property type="entry name" value="PGBDSf"/>
</dbReference>
<sequence>MRLALAAASLIALSACGLNGTDGDGADSEATAAPAAPADDNLADSMASHDPAQGERTVPEIPDSEERPMMQAQVVLDRQGFGPGVVDGAMGMSTRNALRGFQEANGLEATGELDEPTRQALAQWDNIAATRVVRIPEAWGKLTFTPIPEDPAEQAEMERLGYASLAEKLAERFHTTVEVLAALNPGGKPAGAAGAAGTPATSEPTATPAARGKSDAQVSFRAGQLIRVPNVGADRIAPGTIENPDWQRTLQMLGVGSEQPEVARIVVSKSKGTLRAYDGEDKLVALFTVTSGSEHDPLPLGEWGVKGVAFNPPFAYDPSLFWDVPDHEEEQQIPPGPNNPVGVVWIDLTKEHYGIHGTPEPQTIGRTQSHGCVRLTNWDAARLAEMVTGSTKVLFEA</sequence>
<feature type="region of interest" description="Disordered" evidence="8">
    <location>
        <begin position="189"/>
        <end position="213"/>
    </location>
</feature>
<feature type="compositionally biased region" description="Low complexity" evidence="8">
    <location>
        <begin position="28"/>
        <end position="44"/>
    </location>
</feature>
<dbReference type="GO" id="GO:0005576">
    <property type="term" value="C:extracellular region"/>
    <property type="evidence" value="ECO:0007669"/>
    <property type="project" value="TreeGrafter"/>
</dbReference>
<feature type="chain" id="PRO_5019387211" evidence="9">
    <location>
        <begin position="21"/>
        <end position="397"/>
    </location>
</feature>
<name>A0A418NJH9_9SPHN</name>
<dbReference type="SUPFAM" id="SSF47090">
    <property type="entry name" value="PGBD-like"/>
    <property type="match status" value="1"/>
</dbReference>
<keyword evidence="6 7" id="KW-0961">Cell wall biogenesis/degradation</keyword>
<comment type="pathway">
    <text evidence="1 7">Cell wall biogenesis; peptidoglycan biosynthesis.</text>
</comment>
<dbReference type="PANTHER" id="PTHR30582">
    <property type="entry name" value="L,D-TRANSPEPTIDASE"/>
    <property type="match status" value="1"/>
</dbReference>
<evidence type="ECO:0000256" key="5">
    <source>
        <dbReference type="ARBA" id="ARBA00022984"/>
    </source>
</evidence>
<evidence type="ECO:0000313" key="11">
    <source>
        <dbReference type="EMBL" id="RIV79517.1"/>
    </source>
</evidence>
<protein>
    <submittedName>
        <fullName evidence="11">Murein L,D-transpeptidase</fullName>
    </submittedName>
</protein>
<dbReference type="Gene3D" id="1.10.101.10">
    <property type="entry name" value="PGBD-like superfamily/PGBD"/>
    <property type="match status" value="1"/>
</dbReference>
<organism evidence="11 12">
    <name type="scientific">Pelagerythrobacter aerophilus</name>
    <dbReference type="NCBI Taxonomy" id="2306995"/>
    <lineage>
        <taxon>Bacteria</taxon>
        <taxon>Pseudomonadati</taxon>
        <taxon>Pseudomonadota</taxon>
        <taxon>Alphaproteobacteria</taxon>
        <taxon>Sphingomonadales</taxon>
        <taxon>Erythrobacteraceae</taxon>
        <taxon>Pelagerythrobacter</taxon>
    </lineage>
</organism>
<dbReference type="RefSeq" id="WP_119512349.1">
    <property type="nucleotide sequence ID" value="NZ_QXFK01000014.1"/>
</dbReference>
<dbReference type="GO" id="GO:0071555">
    <property type="term" value="P:cell wall organization"/>
    <property type="evidence" value="ECO:0007669"/>
    <property type="project" value="UniProtKB-UniRule"/>
</dbReference>
<keyword evidence="4 7" id="KW-0133">Cell shape</keyword>
<feature type="active site" description="Nucleophile" evidence="7">
    <location>
        <position position="372"/>
    </location>
</feature>
<feature type="active site" description="Proton donor/acceptor" evidence="7">
    <location>
        <position position="356"/>
    </location>
</feature>
<dbReference type="InterPro" id="IPR038063">
    <property type="entry name" value="Transpep_catalytic_dom"/>
</dbReference>
<evidence type="ECO:0000313" key="12">
    <source>
        <dbReference type="Proteomes" id="UP000285092"/>
    </source>
</evidence>
<dbReference type="AlphaFoldDB" id="A0A418NJH9"/>
<evidence type="ECO:0000256" key="3">
    <source>
        <dbReference type="ARBA" id="ARBA00022679"/>
    </source>
</evidence>
<feature type="signal peptide" evidence="9">
    <location>
        <begin position="1"/>
        <end position="20"/>
    </location>
</feature>
<dbReference type="GO" id="GO:0071972">
    <property type="term" value="F:peptidoglycan L,D-transpeptidase activity"/>
    <property type="evidence" value="ECO:0007669"/>
    <property type="project" value="TreeGrafter"/>
</dbReference>
<dbReference type="PROSITE" id="PS52029">
    <property type="entry name" value="LD_TPASE"/>
    <property type="match status" value="1"/>
</dbReference>
<proteinExistence type="inferred from homology"/>
<evidence type="ECO:0000256" key="7">
    <source>
        <dbReference type="PROSITE-ProRule" id="PRU01373"/>
    </source>
</evidence>
<dbReference type="PROSITE" id="PS51257">
    <property type="entry name" value="PROKAR_LIPOPROTEIN"/>
    <property type="match status" value="1"/>
</dbReference>
<dbReference type="SUPFAM" id="SSF141523">
    <property type="entry name" value="L,D-transpeptidase catalytic domain-like"/>
    <property type="match status" value="1"/>
</dbReference>
<keyword evidence="12" id="KW-1185">Reference proteome</keyword>
<dbReference type="GO" id="GO:0008360">
    <property type="term" value="P:regulation of cell shape"/>
    <property type="evidence" value="ECO:0007669"/>
    <property type="project" value="UniProtKB-UniRule"/>
</dbReference>
<dbReference type="EMBL" id="QXFK01000014">
    <property type="protein sequence ID" value="RIV79517.1"/>
    <property type="molecule type" value="Genomic_DNA"/>
</dbReference>
<feature type="domain" description="L,D-TPase catalytic" evidence="10">
    <location>
        <begin position="263"/>
        <end position="396"/>
    </location>
</feature>
<dbReference type="GO" id="GO:0018104">
    <property type="term" value="P:peptidoglycan-protein cross-linking"/>
    <property type="evidence" value="ECO:0007669"/>
    <property type="project" value="TreeGrafter"/>
</dbReference>
<keyword evidence="3" id="KW-0808">Transferase</keyword>
<accession>A0A418NJH9</accession>
<dbReference type="PANTHER" id="PTHR30582:SF30">
    <property type="entry name" value="BLR4375 PROTEIN"/>
    <property type="match status" value="1"/>
</dbReference>
<dbReference type="GO" id="GO:0016740">
    <property type="term" value="F:transferase activity"/>
    <property type="evidence" value="ECO:0007669"/>
    <property type="project" value="UniProtKB-KW"/>
</dbReference>
<dbReference type="Pfam" id="PF01471">
    <property type="entry name" value="PG_binding_1"/>
    <property type="match status" value="1"/>
</dbReference>
<dbReference type="OrthoDB" id="9787225at2"/>
<evidence type="ECO:0000256" key="6">
    <source>
        <dbReference type="ARBA" id="ARBA00023316"/>
    </source>
</evidence>
<evidence type="ECO:0000256" key="2">
    <source>
        <dbReference type="ARBA" id="ARBA00005992"/>
    </source>
</evidence>
<dbReference type="InterPro" id="IPR002477">
    <property type="entry name" value="Peptidoglycan-bd-like"/>
</dbReference>